<evidence type="ECO:0000313" key="4">
    <source>
        <dbReference type="Proteomes" id="UP001168883"/>
    </source>
</evidence>
<evidence type="ECO:0000256" key="1">
    <source>
        <dbReference type="ARBA" id="ARBA00023002"/>
    </source>
</evidence>
<dbReference type="SUPFAM" id="SSF51735">
    <property type="entry name" value="NAD(P)-binding Rossmann-fold domains"/>
    <property type="match status" value="1"/>
</dbReference>
<keyword evidence="1 3" id="KW-0560">Oxidoreductase</keyword>
<reference evidence="3" key="1">
    <citation type="submission" date="2023-07" db="EMBL/GenBank/DDBJ databases">
        <authorList>
            <person name="Aktuganov G."/>
            <person name="Boyko T."/>
            <person name="Delegan Y."/>
            <person name="Galimzianova N."/>
            <person name="Gilvanova E."/>
            <person name="Korobov V."/>
            <person name="Kuzmina L."/>
            <person name="Melentiev A."/>
            <person name="Milman P."/>
            <person name="Ryabova A."/>
            <person name="Stupak E."/>
            <person name="Yasakov T."/>
            <person name="Zharikova N."/>
            <person name="Zhurenko E."/>
        </authorList>
    </citation>
    <scope>NUCLEOTIDE SEQUENCE</scope>
    <source>
        <strain evidence="3">IB-739</strain>
    </source>
</reference>
<protein>
    <submittedName>
        <fullName evidence="3">SDR family oxidoreductase</fullName>
        <ecNumber evidence="3">1.-.-.-</ecNumber>
    </submittedName>
</protein>
<dbReference type="GO" id="GO:0016491">
    <property type="term" value="F:oxidoreductase activity"/>
    <property type="evidence" value="ECO:0007669"/>
    <property type="project" value="UniProtKB-KW"/>
</dbReference>
<dbReference type="EMBL" id="JAUMKJ010000057">
    <property type="protein sequence ID" value="MDO3681205.1"/>
    <property type="molecule type" value="Genomic_DNA"/>
</dbReference>
<dbReference type="InterPro" id="IPR036291">
    <property type="entry name" value="NAD(P)-bd_dom_sf"/>
</dbReference>
<dbReference type="PRINTS" id="PR00081">
    <property type="entry name" value="GDHRDH"/>
</dbReference>
<dbReference type="Pfam" id="PF00106">
    <property type="entry name" value="adh_short"/>
    <property type="match status" value="1"/>
</dbReference>
<dbReference type="Proteomes" id="UP001168883">
    <property type="component" value="Unassembled WGS sequence"/>
</dbReference>
<name>A0ABT8VJP2_9BACL</name>
<dbReference type="PANTHER" id="PTHR43157:SF31">
    <property type="entry name" value="PHOSPHATIDYLINOSITOL-GLYCAN BIOSYNTHESIS CLASS F PROTEIN"/>
    <property type="match status" value="1"/>
</dbReference>
<comment type="similarity">
    <text evidence="2">Belongs to the short-chain dehydrogenases/reductases (SDR) family.</text>
</comment>
<dbReference type="EC" id="1.-.-.-" evidence="3"/>
<organism evidence="3 4">
    <name type="scientific">Paenibacillus ehimensis</name>
    <dbReference type="NCBI Taxonomy" id="79264"/>
    <lineage>
        <taxon>Bacteria</taxon>
        <taxon>Bacillati</taxon>
        <taxon>Bacillota</taxon>
        <taxon>Bacilli</taxon>
        <taxon>Bacillales</taxon>
        <taxon>Paenibacillaceae</taxon>
        <taxon>Paenibacillus</taxon>
    </lineage>
</organism>
<dbReference type="InterPro" id="IPR002347">
    <property type="entry name" value="SDR_fam"/>
</dbReference>
<dbReference type="CDD" id="cd05327">
    <property type="entry name" value="retinol-DH_like_SDR_c_like"/>
    <property type="match status" value="1"/>
</dbReference>
<dbReference type="PANTHER" id="PTHR43157">
    <property type="entry name" value="PHOSPHATIDYLINOSITOL-GLYCAN BIOSYNTHESIS CLASS F PROTEIN-RELATED"/>
    <property type="match status" value="1"/>
</dbReference>
<comment type="caution">
    <text evidence="3">The sequence shown here is derived from an EMBL/GenBank/DDBJ whole genome shotgun (WGS) entry which is preliminary data.</text>
</comment>
<gene>
    <name evidence="3" type="ORF">Q3C12_29835</name>
</gene>
<evidence type="ECO:0000256" key="2">
    <source>
        <dbReference type="RuleBase" id="RU000363"/>
    </source>
</evidence>
<dbReference type="RefSeq" id="WP_025846790.1">
    <property type="nucleotide sequence ID" value="NZ_JAUMKJ010000057.1"/>
</dbReference>
<proteinExistence type="inferred from homology"/>
<dbReference type="PRINTS" id="PR00080">
    <property type="entry name" value="SDRFAMILY"/>
</dbReference>
<sequence>MGDFKQQRIVMVTGANSGLGKATAISLAKQNARVVMVCRDPHRGKLAKEEIVKESGNPEIDLLICDFSALSNVRRLAIEYSNNYDRLDVLINNAGIITRERQLTLDGYEMQFGVNHLAPFLLTNLLLEQLKMSKAGRIVTVSSLGHFYGKIHFDDLHFSKRYRYFKAYAQTKLANILFTYELARRLEGTGVTANCLNPGEAKTNISVYTEGGFAQFLTSLFIPFLKTPEKHADTSVYLAMSDEVEGITGKYFSNRKTVKSKSTTYDRKLAARLWEVSAEMVNLSSSLK</sequence>
<dbReference type="Gene3D" id="3.40.50.720">
    <property type="entry name" value="NAD(P)-binding Rossmann-like Domain"/>
    <property type="match status" value="1"/>
</dbReference>
<evidence type="ECO:0000313" key="3">
    <source>
        <dbReference type="EMBL" id="MDO3681205.1"/>
    </source>
</evidence>
<accession>A0ABT8VJP2</accession>
<keyword evidence="4" id="KW-1185">Reference proteome</keyword>